<reference evidence="2" key="1">
    <citation type="submission" date="2015-10" db="EMBL/GenBank/DDBJ databases">
        <title>Draft Genome Sequences of 11 Lactococcus lactis subspecies cremoris strains.</title>
        <authorList>
            <person name="Wels M."/>
            <person name="Backus L."/>
            <person name="Boekhorst J."/>
            <person name="Dijkstra A."/>
            <person name="Beerthuizen M."/>
            <person name="Kelly W."/>
            <person name="Siezen R."/>
            <person name="Bachmann H."/>
            <person name="Van Hijum S."/>
        </authorList>
    </citation>
    <scope>NUCLEOTIDE SEQUENCE [LARGE SCALE GENOMIC DNA]</scope>
    <source>
        <strain evidence="2">M20</strain>
    </source>
</reference>
<protein>
    <submittedName>
        <fullName evidence="1">Uncharacterized protein</fullName>
    </submittedName>
</protein>
<organism evidence="1 2">
    <name type="scientific">Lactococcus lactis subsp. lactis</name>
    <name type="common">Streptococcus lactis</name>
    <dbReference type="NCBI Taxonomy" id="1360"/>
    <lineage>
        <taxon>Bacteria</taxon>
        <taxon>Bacillati</taxon>
        <taxon>Bacillota</taxon>
        <taxon>Bacilli</taxon>
        <taxon>Lactobacillales</taxon>
        <taxon>Streptococcaceae</taxon>
        <taxon>Lactococcus</taxon>
    </lineage>
</organism>
<comment type="caution">
    <text evidence="1">The sequence shown here is derived from an EMBL/GenBank/DDBJ whole genome shotgun (WGS) entry which is preliminary data.</text>
</comment>
<gene>
    <name evidence="1" type="ORF">M20_1570</name>
</gene>
<dbReference type="AlphaFoldDB" id="A0A0V8E395"/>
<dbReference type="PATRIC" id="fig|1360.114.peg.1818"/>
<dbReference type="Proteomes" id="UP000053719">
    <property type="component" value="Unassembled WGS sequence"/>
</dbReference>
<proteinExistence type="predicted"/>
<dbReference type="RefSeq" id="WP_143466165.1">
    <property type="nucleotide sequence ID" value="NZ_JAZICS010000002.1"/>
</dbReference>
<dbReference type="EMBL" id="LKLU01000092">
    <property type="protein sequence ID" value="KSU20261.1"/>
    <property type="molecule type" value="Genomic_DNA"/>
</dbReference>
<evidence type="ECO:0000313" key="2">
    <source>
        <dbReference type="Proteomes" id="UP000053719"/>
    </source>
</evidence>
<accession>A0A0V8E395</accession>
<name>A0A0V8E395_LACLL</name>
<evidence type="ECO:0000313" key="1">
    <source>
        <dbReference type="EMBL" id="KSU20261.1"/>
    </source>
</evidence>
<sequence length="60" mass="7101">MEIAQYFGISSDYLIGRTNDPCIDHVTSTFKSLSEEEKLEILSLAQQWWKIKELNNKYKF</sequence>